<dbReference type="InParanoid" id="G0MMD8"/>
<dbReference type="InterPro" id="IPR050973">
    <property type="entry name" value="H3K9_Histone-Lys_N-MTase"/>
</dbReference>
<evidence type="ECO:0000256" key="4">
    <source>
        <dbReference type="ARBA" id="ARBA00022679"/>
    </source>
</evidence>
<dbReference type="SUPFAM" id="SSF82199">
    <property type="entry name" value="SET domain"/>
    <property type="match status" value="1"/>
</dbReference>
<sequence length="537" mass="60583">MAPNKITTTPTRTRSRCIARKPQSIKTGRFTIAQEVVEPMEVPSTSTRMLRPRKDRPVNGVLDKQISTGLRDGLDGNKADRSKLPVAIVIHNGSDTLKCSDRIKIVTNVSPEIINVCEEARRAHAYGAIKLPRSYPGVASRKFSEDQEEMFAKKATAYPIQVAFEKRGCPGKWLVYFEGWADPYEYTEEKLGKDGEESLEIAKVHAEFLGKLEKMGVDADMARRARFHKDHKPDSVFWDFEDVSYFHSMEQDEAGLGGIKYVNLKKENSKKEPIYPPKFHYTTVNVIDSKVYNYCLRFNANQSFAQLTRGKKSKKGGSGGGGCENPAGCVCDQLFEILYHNSIQNLQTTKDGFLDLTTFDRDSRRISIECSDLCGCSSNCPRRHLQRGCQKPVVVYYEDDVKEYGVRAAREFKAGEFIAEYVGTLKMENDSDDNSYEAECGVMGEKLVICSKEHGNFARFLSHSCGPNAAFVITHSRRFETDPLLPRIAVFAIKDIDVGEEVTISYWSKKELEKARKAKKGVRCKCHTPECSEYLPL</sequence>
<evidence type="ECO:0000256" key="2">
    <source>
        <dbReference type="ARBA" id="ARBA00022454"/>
    </source>
</evidence>
<keyword evidence="7" id="KW-0862">Zinc</keyword>
<gene>
    <name evidence="9" type="ORF">CAEBREN_02854</name>
</gene>
<dbReference type="OrthoDB" id="5846691at2759"/>
<protein>
    <recommendedName>
        <fullName evidence="8">SET domain-containing protein</fullName>
    </recommendedName>
</protein>
<evidence type="ECO:0000256" key="6">
    <source>
        <dbReference type="ARBA" id="ARBA00022723"/>
    </source>
</evidence>
<evidence type="ECO:0000259" key="8">
    <source>
        <dbReference type="PROSITE" id="PS50280"/>
    </source>
</evidence>
<dbReference type="SMART" id="SM00317">
    <property type="entry name" value="SET"/>
    <property type="match status" value="1"/>
</dbReference>
<evidence type="ECO:0000256" key="5">
    <source>
        <dbReference type="ARBA" id="ARBA00022691"/>
    </source>
</evidence>
<dbReference type="STRING" id="135651.G0MMD8"/>
<proteinExistence type="predicted"/>
<dbReference type="GO" id="GO:0008168">
    <property type="term" value="F:methyltransferase activity"/>
    <property type="evidence" value="ECO:0007669"/>
    <property type="project" value="UniProtKB-KW"/>
</dbReference>
<dbReference type="EMBL" id="GL379802">
    <property type="protein sequence ID" value="EGT37542.1"/>
    <property type="molecule type" value="Genomic_DNA"/>
</dbReference>
<dbReference type="GO" id="GO:0005694">
    <property type="term" value="C:chromosome"/>
    <property type="evidence" value="ECO:0007669"/>
    <property type="project" value="UniProtKB-SubCell"/>
</dbReference>
<dbReference type="AlphaFoldDB" id="G0MMD8"/>
<dbReference type="PANTHER" id="PTHR46223">
    <property type="entry name" value="HISTONE-LYSINE N-METHYLTRANSFERASE SUV39H"/>
    <property type="match status" value="1"/>
</dbReference>
<dbReference type="PANTHER" id="PTHR46223:SF3">
    <property type="entry name" value="HISTONE-LYSINE N-METHYLTRANSFERASE SET-23"/>
    <property type="match status" value="1"/>
</dbReference>
<evidence type="ECO:0000313" key="10">
    <source>
        <dbReference type="Proteomes" id="UP000008068"/>
    </source>
</evidence>
<dbReference type="Pfam" id="PF00856">
    <property type="entry name" value="SET"/>
    <property type="match status" value="1"/>
</dbReference>
<keyword evidence="4" id="KW-0808">Transferase</keyword>
<evidence type="ECO:0000256" key="1">
    <source>
        <dbReference type="ARBA" id="ARBA00004286"/>
    </source>
</evidence>
<dbReference type="InterPro" id="IPR046341">
    <property type="entry name" value="SET_dom_sf"/>
</dbReference>
<dbReference type="Gene3D" id="2.170.270.10">
    <property type="entry name" value="SET domain"/>
    <property type="match status" value="1"/>
</dbReference>
<keyword evidence="5" id="KW-0949">S-adenosyl-L-methionine</keyword>
<feature type="domain" description="SET" evidence="8">
    <location>
        <begin position="391"/>
        <end position="507"/>
    </location>
</feature>
<organism evidence="10">
    <name type="scientific">Caenorhabditis brenneri</name>
    <name type="common">Nematode worm</name>
    <dbReference type="NCBI Taxonomy" id="135651"/>
    <lineage>
        <taxon>Eukaryota</taxon>
        <taxon>Metazoa</taxon>
        <taxon>Ecdysozoa</taxon>
        <taxon>Nematoda</taxon>
        <taxon>Chromadorea</taxon>
        <taxon>Rhabditida</taxon>
        <taxon>Rhabditina</taxon>
        <taxon>Rhabditomorpha</taxon>
        <taxon>Rhabditoidea</taxon>
        <taxon>Rhabditidae</taxon>
        <taxon>Peloderinae</taxon>
        <taxon>Caenorhabditis</taxon>
    </lineage>
</organism>
<accession>G0MMD8</accession>
<evidence type="ECO:0000313" key="9">
    <source>
        <dbReference type="EMBL" id="EGT37542.1"/>
    </source>
</evidence>
<reference evidence="10" key="1">
    <citation type="submission" date="2011-07" db="EMBL/GenBank/DDBJ databases">
        <authorList>
            <consortium name="Caenorhabditis brenneri Sequencing and Analysis Consortium"/>
            <person name="Wilson R.K."/>
        </authorList>
    </citation>
    <scope>NUCLEOTIDE SEQUENCE [LARGE SCALE GENOMIC DNA]</scope>
    <source>
        <strain evidence="10">PB2801</strain>
    </source>
</reference>
<evidence type="ECO:0000256" key="7">
    <source>
        <dbReference type="ARBA" id="ARBA00022833"/>
    </source>
</evidence>
<dbReference type="eggNOG" id="KOG1082">
    <property type="taxonomic scope" value="Eukaryota"/>
</dbReference>
<dbReference type="Proteomes" id="UP000008068">
    <property type="component" value="Unassembled WGS sequence"/>
</dbReference>
<name>G0MMD8_CAEBE</name>
<comment type="subcellular location">
    <subcellularLocation>
        <location evidence="1">Chromosome</location>
    </subcellularLocation>
</comment>
<dbReference type="HOGENOM" id="CLU_018364_1_0_1"/>
<dbReference type="GO" id="GO:0032259">
    <property type="term" value="P:methylation"/>
    <property type="evidence" value="ECO:0007669"/>
    <property type="project" value="UniProtKB-KW"/>
</dbReference>
<dbReference type="PROSITE" id="PS50280">
    <property type="entry name" value="SET"/>
    <property type="match status" value="1"/>
</dbReference>
<keyword evidence="10" id="KW-1185">Reference proteome</keyword>
<dbReference type="InterPro" id="IPR001214">
    <property type="entry name" value="SET_dom"/>
</dbReference>
<keyword evidence="6" id="KW-0479">Metal-binding</keyword>
<keyword evidence="3" id="KW-0489">Methyltransferase</keyword>
<dbReference type="GO" id="GO:0046872">
    <property type="term" value="F:metal ion binding"/>
    <property type="evidence" value="ECO:0007669"/>
    <property type="project" value="UniProtKB-KW"/>
</dbReference>
<keyword evidence="2" id="KW-0158">Chromosome</keyword>
<evidence type="ECO:0000256" key="3">
    <source>
        <dbReference type="ARBA" id="ARBA00022603"/>
    </source>
</evidence>